<proteinExistence type="predicted"/>
<dbReference type="EMBL" id="CP073100">
    <property type="protein sequence ID" value="QUE52522.1"/>
    <property type="molecule type" value="Genomic_DNA"/>
</dbReference>
<keyword evidence="2" id="KW-1003">Cell membrane</keyword>
<organism evidence="11 12">
    <name type="scientific">Luteolibacter ambystomatis</name>
    <dbReference type="NCBI Taxonomy" id="2824561"/>
    <lineage>
        <taxon>Bacteria</taxon>
        <taxon>Pseudomonadati</taxon>
        <taxon>Verrucomicrobiota</taxon>
        <taxon>Verrucomicrobiia</taxon>
        <taxon>Verrucomicrobiales</taxon>
        <taxon>Verrucomicrobiaceae</taxon>
        <taxon>Luteolibacter</taxon>
    </lineage>
</organism>
<keyword evidence="3 7" id="KW-0732">Signal</keyword>
<protein>
    <submittedName>
        <fullName evidence="11">Lamin tail domain-containing protein</fullName>
    </submittedName>
</protein>
<keyword evidence="5" id="KW-0106">Calcium</keyword>
<dbReference type="Pfam" id="PF00932">
    <property type="entry name" value="LTD"/>
    <property type="match status" value="4"/>
</dbReference>
<dbReference type="GO" id="GO:0007154">
    <property type="term" value="P:cell communication"/>
    <property type="evidence" value="ECO:0007669"/>
    <property type="project" value="InterPro"/>
</dbReference>
<dbReference type="SUPFAM" id="SSF49313">
    <property type="entry name" value="Cadherin-like"/>
    <property type="match status" value="1"/>
</dbReference>
<keyword evidence="6" id="KW-0472">Membrane</keyword>
<dbReference type="SUPFAM" id="SSF141072">
    <property type="entry name" value="CalX-like"/>
    <property type="match status" value="2"/>
</dbReference>
<dbReference type="GO" id="GO:0005509">
    <property type="term" value="F:calcium ion binding"/>
    <property type="evidence" value="ECO:0007669"/>
    <property type="project" value="InterPro"/>
</dbReference>
<dbReference type="InterPro" id="IPR038081">
    <property type="entry name" value="CalX-like_sf"/>
</dbReference>
<dbReference type="InterPro" id="IPR036179">
    <property type="entry name" value="Ig-like_dom_sf"/>
</dbReference>
<feature type="domain" description="Cadherin" evidence="8">
    <location>
        <begin position="1030"/>
        <end position="1130"/>
    </location>
</feature>
<dbReference type="SUPFAM" id="SSF50956">
    <property type="entry name" value="Thermostable phytase (3-phytase)"/>
    <property type="match status" value="1"/>
</dbReference>
<feature type="domain" description="LTD" evidence="10">
    <location>
        <begin position="304"/>
        <end position="440"/>
    </location>
</feature>
<feature type="domain" description="Ig-like" evidence="9">
    <location>
        <begin position="631"/>
        <end position="727"/>
    </location>
</feature>
<comment type="subcellular location">
    <subcellularLocation>
        <location evidence="1">Cell membrane</location>
    </subcellularLocation>
</comment>
<dbReference type="InterPro" id="IPR013783">
    <property type="entry name" value="Ig-like_fold"/>
</dbReference>
<evidence type="ECO:0000259" key="8">
    <source>
        <dbReference type="PROSITE" id="PS50268"/>
    </source>
</evidence>
<dbReference type="CDD" id="cd11304">
    <property type="entry name" value="Cadherin_repeat"/>
    <property type="match status" value="1"/>
</dbReference>
<gene>
    <name evidence="11" type="ORF">KBB96_06410</name>
</gene>
<evidence type="ECO:0000256" key="6">
    <source>
        <dbReference type="ARBA" id="ARBA00023136"/>
    </source>
</evidence>
<name>A0A975J1X2_9BACT</name>
<dbReference type="Gene3D" id="2.60.40.1260">
    <property type="entry name" value="Lamin Tail domain"/>
    <property type="match status" value="2"/>
</dbReference>
<dbReference type="InterPro" id="IPR007110">
    <property type="entry name" value="Ig-like_dom"/>
</dbReference>
<accession>A0A975J1X2</accession>
<dbReference type="InterPro" id="IPR009722">
    <property type="entry name" value="YjiK/CarP"/>
</dbReference>
<evidence type="ECO:0000256" key="5">
    <source>
        <dbReference type="ARBA" id="ARBA00022837"/>
    </source>
</evidence>
<keyword evidence="12" id="KW-1185">Reference proteome</keyword>
<dbReference type="Gene3D" id="2.60.40.60">
    <property type="entry name" value="Cadherins"/>
    <property type="match status" value="1"/>
</dbReference>
<feature type="signal peptide" evidence="7">
    <location>
        <begin position="1"/>
        <end position="23"/>
    </location>
</feature>
<dbReference type="SUPFAM" id="SSF48726">
    <property type="entry name" value="Immunoglobulin"/>
    <property type="match status" value="1"/>
</dbReference>
<feature type="chain" id="PRO_5036779276" evidence="7">
    <location>
        <begin position="24"/>
        <end position="1802"/>
    </location>
</feature>
<evidence type="ECO:0000256" key="1">
    <source>
        <dbReference type="ARBA" id="ARBA00004236"/>
    </source>
</evidence>
<dbReference type="Pfam" id="PF13927">
    <property type="entry name" value="Ig_3"/>
    <property type="match status" value="1"/>
</dbReference>
<sequence>MKPRTFLSPLAIVFAATTFSVNAQLLLTEIQSDGLSDYWELTNTGASAVDLSNWKWDDDSQNPNDAAAVTIPSGTSIAAGESIIFTSAANANTFRTQWGLSNSVQVITGGPGFGQDDGVALFNASNVKQFYFTYASGGFTRPDGSSSTGGHAGISAGGTAAKALVWNPASGTSSPRYTYATGTTLGTFTAPGGSTNIGSPGFSGYTTGGGPQITLSLSATSTTFSESASNPASTGTVTRALATPDALVVNLTSSDTTEATVPATVTIPANQTSVTFPITAVNDTFPDGGKTAIITATATDATSPTLSLTVQDDGDTLDTAFLLTEIQSNQSANKPSGADDYWELTNTSAVSRDISGYSWHDNGRSGAAAQAYKLPSGTTIAAGESVVFTSMAPAAFRAWWGIPNTVQVFQSIGAPGLGKDDGISFFDPGQNELFFFSYAAAGFTKADGNPSVGGHAGASAGGSADSQALVWVPTSGTASPRYTFATGSNYATFSAVSPATDLGSPGSQGVVTENVAIADASITEGNSGTSTVSLNVTRSSTSTAFTVNYAVTGGTATTGNDYATLASGTLTFTNGGAATQPIQIQVNGDTTPEPDETIIVTLSNVVNTTGTTVLANSVGTATIINDDQILPAITTQPVGTTVASGSTTTLTVAASGFPAPTFQWYIGNSGDTSQPISGATSATLVTPAINANTRFWARATNSAGSADSSAALVTIVSGVTSIDLSSYVRVARYALPEPILTALPAGTPSSNYLCQEASGVTYNWDTDTLFIVGDGGRSVTQVSKTGVLIDTMTLALGGSPQGTEFYDTEGITYLGNGEFAFTEERDRQIVKFTYAAGTTLTRSATKTVKLGTFVNNTGLEGFSWDPQTGGFIIVKEISPMGIFQTGIDFNAGTATNGSPTTINSTDLFDPNLLGMSDFADVFALSNLPSVTGHPQAGNLLVLSQESARIVNTDRSGNITSSLQIVADSGDTLSVADMQHEGLTMDRAGNLYVVNENGGGNIDHPQLWVYAPSSAPNQAPTAVAVSNPVNTIAENTTTASAIKVGDIVVTDDGKGTNVLTLVGTDAAFFEITNSSLYLKAGTVLDFETKSSYNVTVQVDDATLGNTPDASTTFTLTVTDVVNEGSGSSSVFISEVNPTGSSNGTYNADWFEVTNAGTTDLDITGWKMDDNSNGTNTSDRVALRGVTTIPAGKSAIFFEGAADGSTDATILANFCTAWFGTSTPPAGVLIGAYGGGSVGLSSGGDAVNLFDAAGNRVTGVAFGAATTNVTFDNKAGLGSATLPLPMVTTKSTNGVNGAFVSSNGAETGSPAATGRVFISEVNPTGSSNGTYNADWFEITNATAVPLNLTGWKMDDNSNGTNTSDRVALRGVTTIPAGKSAIFFEGAADGSTDATILANFCTAWFGTSTPPAGVLIGAYGGGSVGLSSGGDAVNLFDAAGNRVTGVAFGAATTNVTFDNKAGIGSATLPLPMITIKSANGVNGAFVSSNGAETGSPGITGRVVVTEVAPWSSSTSVGADWFEVMNTSAVTVDLTGWKMDDNTESPVAAVALNGVTTLEPGERAVFLETSTPSTTIPAFLTNWFGANPPASLKVGSYAGDGVGLSTGGDAVNLYNSNGVRQSGVSFGAAPSNPLATFENATGTPFVALSQLSVPGINGAFVAKNSADQIGSPGAVASSGPLDFNLWLSANNLSSTGFGSDSNGNGFKDGVEFFFNVKKPGDIKNLPKLTSLGGDKLLSFTTLNGISGVTGVLEHSDDLGVADAWTSAAAGTDYEVVTTTSANGQTTTTLRLLGNASSKFWRYRVTQ</sequence>
<dbReference type="InterPro" id="IPR015919">
    <property type="entry name" value="Cadherin-like_sf"/>
</dbReference>
<dbReference type="PROSITE" id="PS51841">
    <property type="entry name" value="LTD"/>
    <property type="match status" value="5"/>
</dbReference>
<dbReference type="SUPFAM" id="SSF74853">
    <property type="entry name" value="Lamin A/C globular tail domain"/>
    <property type="match status" value="5"/>
</dbReference>
<dbReference type="Gene3D" id="2.60.40.2030">
    <property type="match status" value="1"/>
</dbReference>
<feature type="domain" description="LTD" evidence="10">
    <location>
        <begin position="1484"/>
        <end position="1624"/>
    </location>
</feature>
<dbReference type="Proteomes" id="UP000676169">
    <property type="component" value="Chromosome"/>
</dbReference>
<evidence type="ECO:0000256" key="2">
    <source>
        <dbReference type="ARBA" id="ARBA00022475"/>
    </source>
</evidence>
<dbReference type="PROSITE" id="PS50268">
    <property type="entry name" value="CADHERIN_2"/>
    <property type="match status" value="1"/>
</dbReference>
<evidence type="ECO:0000259" key="9">
    <source>
        <dbReference type="PROSITE" id="PS50835"/>
    </source>
</evidence>
<dbReference type="Pfam" id="PF06977">
    <property type="entry name" value="SdiA-regulated"/>
    <property type="match status" value="1"/>
</dbReference>
<feature type="domain" description="LTD" evidence="10">
    <location>
        <begin position="1301"/>
        <end position="1447"/>
    </location>
</feature>
<dbReference type="Pfam" id="PF03160">
    <property type="entry name" value="Calx-beta"/>
    <property type="match status" value="1"/>
</dbReference>
<evidence type="ECO:0000313" key="12">
    <source>
        <dbReference type="Proteomes" id="UP000676169"/>
    </source>
</evidence>
<evidence type="ECO:0000256" key="7">
    <source>
        <dbReference type="SAM" id="SignalP"/>
    </source>
</evidence>
<dbReference type="RefSeq" id="WP_211633680.1">
    <property type="nucleotide sequence ID" value="NZ_CP073100.1"/>
</dbReference>
<dbReference type="GO" id="GO:0005886">
    <property type="term" value="C:plasma membrane"/>
    <property type="evidence" value="ECO:0007669"/>
    <property type="project" value="UniProtKB-SubCell"/>
</dbReference>
<feature type="domain" description="LTD" evidence="10">
    <location>
        <begin position="17"/>
        <end position="181"/>
    </location>
</feature>
<dbReference type="KEGG" id="lamb:KBB96_06410"/>
<keyword evidence="4" id="KW-0677">Repeat</keyword>
<reference evidence="11" key="1">
    <citation type="submission" date="2021-04" db="EMBL/GenBank/DDBJ databases">
        <title>Luteolibacter sp. 32A isolated from the skin of an Anderson's salamander (Ambystoma andersonii).</title>
        <authorList>
            <person name="Spergser J."/>
            <person name="Busse H.-J."/>
        </authorList>
    </citation>
    <scope>NUCLEOTIDE SEQUENCE</scope>
    <source>
        <strain evidence="11">32A</strain>
    </source>
</reference>
<dbReference type="CDD" id="cd09971">
    <property type="entry name" value="SdiA-regulated"/>
    <property type="match status" value="1"/>
</dbReference>
<dbReference type="Gene3D" id="2.60.40.10">
    <property type="entry name" value="Immunoglobulins"/>
    <property type="match status" value="1"/>
</dbReference>
<evidence type="ECO:0000313" key="11">
    <source>
        <dbReference type="EMBL" id="QUE52522.1"/>
    </source>
</evidence>
<dbReference type="InterPro" id="IPR001322">
    <property type="entry name" value="Lamin_tail_dom"/>
</dbReference>
<dbReference type="InterPro" id="IPR002126">
    <property type="entry name" value="Cadherin-like_dom"/>
</dbReference>
<dbReference type="GO" id="GO:0007156">
    <property type="term" value="P:homophilic cell adhesion via plasma membrane adhesion molecules"/>
    <property type="evidence" value="ECO:0007669"/>
    <property type="project" value="InterPro"/>
</dbReference>
<feature type="domain" description="LTD" evidence="10">
    <location>
        <begin position="1108"/>
        <end position="1262"/>
    </location>
</feature>
<dbReference type="PROSITE" id="PS50835">
    <property type="entry name" value="IG_LIKE"/>
    <property type="match status" value="1"/>
</dbReference>
<evidence type="ECO:0000259" key="10">
    <source>
        <dbReference type="PROSITE" id="PS51841"/>
    </source>
</evidence>
<dbReference type="InterPro" id="IPR036415">
    <property type="entry name" value="Lamin_tail_dom_sf"/>
</dbReference>
<dbReference type="InterPro" id="IPR003644">
    <property type="entry name" value="Calx_beta"/>
</dbReference>
<evidence type="ECO:0000256" key="3">
    <source>
        <dbReference type="ARBA" id="ARBA00022729"/>
    </source>
</evidence>
<evidence type="ECO:0000256" key="4">
    <source>
        <dbReference type="ARBA" id="ARBA00022737"/>
    </source>
</evidence>